<evidence type="ECO:0000256" key="4">
    <source>
        <dbReference type="ARBA" id="ARBA00023136"/>
    </source>
</evidence>
<feature type="transmembrane region" description="Helical" evidence="5">
    <location>
        <begin position="117"/>
        <end position="137"/>
    </location>
</feature>
<feature type="signal peptide" evidence="6">
    <location>
        <begin position="1"/>
        <end position="27"/>
    </location>
</feature>
<dbReference type="PANTHER" id="PTHR11040:SF164">
    <property type="entry name" value="ZINC TRANSPORTER 12-RELATED"/>
    <property type="match status" value="1"/>
</dbReference>
<dbReference type="AlphaFoldDB" id="A0A397Y8A5"/>
<dbReference type="EMBL" id="CM010635">
    <property type="protein sequence ID" value="RID49517.1"/>
    <property type="molecule type" value="Genomic_DNA"/>
</dbReference>
<keyword evidence="6" id="KW-0732">Signal</keyword>
<accession>A0A397Y8A5</accession>
<feature type="transmembrane region" description="Helical" evidence="5">
    <location>
        <begin position="77"/>
        <end position="97"/>
    </location>
</feature>
<organism evidence="7 8">
    <name type="scientific">Brassica campestris</name>
    <name type="common">Field mustard</name>
    <dbReference type="NCBI Taxonomy" id="3711"/>
    <lineage>
        <taxon>Eukaryota</taxon>
        <taxon>Viridiplantae</taxon>
        <taxon>Streptophyta</taxon>
        <taxon>Embryophyta</taxon>
        <taxon>Tracheophyta</taxon>
        <taxon>Spermatophyta</taxon>
        <taxon>Magnoliopsida</taxon>
        <taxon>eudicotyledons</taxon>
        <taxon>Gunneridae</taxon>
        <taxon>Pentapetalae</taxon>
        <taxon>rosids</taxon>
        <taxon>malvids</taxon>
        <taxon>Brassicales</taxon>
        <taxon>Brassicaceae</taxon>
        <taxon>Brassiceae</taxon>
        <taxon>Brassica</taxon>
    </lineage>
</organism>
<name>A0A397Y8A5_BRACM</name>
<feature type="chain" id="PRO_5017252514" evidence="6">
    <location>
        <begin position="28"/>
        <end position="247"/>
    </location>
</feature>
<sequence>MSKLGNTLLSRLVIYLLVLPLLVSAAAEEENDFSCSVPVNSATTLKYKIIAIFSTLIVGVFGVCSPIFGLDLLKISNYFSLVTGSICLIAPFLHILPDAIESLTSSCLGDEPAWGDFPMVGVVSMSAMILTMIESFASSYMKRLKSIAFENKEEENKKGDLIHVHNQRQHDHNNIRRKLLTHVLESGIVVHLIIVGIALGASSSVSTIKPFIGAITIRQLLEGVRLGRCIRLFKRCSCRNIILHGDF</sequence>
<evidence type="ECO:0000256" key="6">
    <source>
        <dbReference type="SAM" id="SignalP"/>
    </source>
</evidence>
<dbReference type="GO" id="GO:0016020">
    <property type="term" value="C:membrane"/>
    <property type="evidence" value="ECO:0007669"/>
    <property type="project" value="UniProtKB-SubCell"/>
</dbReference>
<dbReference type="Proteomes" id="UP000264353">
    <property type="component" value="Chromosome A8"/>
</dbReference>
<evidence type="ECO:0000313" key="8">
    <source>
        <dbReference type="Proteomes" id="UP000264353"/>
    </source>
</evidence>
<gene>
    <name evidence="7" type="ORF">BRARA_H00315</name>
</gene>
<keyword evidence="4 5" id="KW-0472">Membrane</keyword>
<evidence type="ECO:0000313" key="7">
    <source>
        <dbReference type="EMBL" id="RID49517.1"/>
    </source>
</evidence>
<evidence type="ECO:0000256" key="2">
    <source>
        <dbReference type="ARBA" id="ARBA00022692"/>
    </source>
</evidence>
<proteinExistence type="predicted"/>
<dbReference type="Pfam" id="PF02535">
    <property type="entry name" value="Zip"/>
    <property type="match status" value="1"/>
</dbReference>
<comment type="subcellular location">
    <subcellularLocation>
        <location evidence="1">Membrane</location>
        <topology evidence="1">Multi-pass membrane protein</topology>
    </subcellularLocation>
</comment>
<keyword evidence="2 5" id="KW-0812">Transmembrane</keyword>
<protein>
    <submittedName>
        <fullName evidence="7">Uncharacterized protein</fullName>
    </submittedName>
</protein>
<feature type="transmembrane region" description="Helical" evidence="5">
    <location>
        <begin position="49"/>
        <end position="70"/>
    </location>
</feature>
<evidence type="ECO:0000256" key="1">
    <source>
        <dbReference type="ARBA" id="ARBA00004141"/>
    </source>
</evidence>
<evidence type="ECO:0000256" key="5">
    <source>
        <dbReference type="SAM" id="Phobius"/>
    </source>
</evidence>
<reference evidence="7 8" key="1">
    <citation type="submission" date="2018-06" db="EMBL/GenBank/DDBJ databases">
        <title>WGS assembly of Brassica rapa FPsc.</title>
        <authorList>
            <person name="Bowman J."/>
            <person name="Kohchi T."/>
            <person name="Yamato K."/>
            <person name="Jenkins J."/>
            <person name="Shu S."/>
            <person name="Ishizaki K."/>
            <person name="Yamaoka S."/>
            <person name="Nishihama R."/>
            <person name="Nakamura Y."/>
            <person name="Berger F."/>
            <person name="Adam C."/>
            <person name="Aki S."/>
            <person name="Althoff F."/>
            <person name="Araki T."/>
            <person name="Arteaga-Vazquez M."/>
            <person name="Balasubrmanian S."/>
            <person name="Bauer D."/>
            <person name="Boehm C."/>
            <person name="Briginshaw L."/>
            <person name="Caballero-Perez J."/>
            <person name="Catarino B."/>
            <person name="Chen F."/>
            <person name="Chiyoda S."/>
            <person name="Chovatia M."/>
            <person name="Davies K."/>
            <person name="Delmans M."/>
            <person name="Demura T."/>
            <person name="Dierschke T."/>
            <person name="Dolan L."/>
            <person name="Dorantes-Acosta A."/>
            <person name="Eklund D."/>
            <person name="Florent S."/>
            <person name="Flores-Sandoval E."/>
            <person name="Fujiyama A."/>
            <person name="Fukuzawa H."/>
            <person name="Galik B."/>
            <person name="Grimanelli D."/>
            <person name="Grimwood J."/>
            <person name="Grossniklaus U."/>
            <person name="Hamada T."/>
            <person name="Haseloff J."/>
            <person name="Hetherington A."/>
            <person name="Higo A."/>
            <person name="Hirakawa Y."/>
            <person name="Hundley H."/>
            <person name="Ikeda Y."/>
            <person name="Inoue K."/>
            <person name="Inoue S."/>
            <person name="Ishida S."/>
            <person name="Jia Q."/>
            <person name="Kakita M."/>
            <person name="Kanazawa T."/>
            <person name="Kawai Y."/>
            <person name="Kawashima T."/>
            <person name="Kennedy M."/>
            <person name="Kinose K."/>
            <person name="Kinoshita T."/>
            <person name="Kohara Y."/>
            <person name="Koide E."/>
            <person name="Komatsu K."/>
            <person name="Kopischke S."/>
            <person name="Kubo M."/>
            <person name="Kyozuka J."/>
            <person name="Lagercrantz U."/>
            <person name="Lin S."/>
            <person name="Lindquist E."/>
            <person name="Lipzen A."/>
            <person name="Lu C."/>
            <person name="Luna E."/>
            <person name="Martienssen R."/>
            <person name="Minamino N."/>
            <person name="Mizutani M."/>
            <person name="Mizutani M."/>
            <person name="Mochizuki N."/>
            <person name="Monte I."/>
            <person name="Mosher R."/>
            <person name="Nagasaki H."/>
            <person name="Nakagami H."/>
            <person name="Naramoto S."/>
            <person name="Nishitani K."/>
            <person name="Ohtani M."/>
            <person name="Okamoto T."/>
            <person name="Okumura M."/>
            <person name="Phillips J."/>
            <person name="Pollak B."/>
            <person name="Reinders A."/>
            <person name="Roevekamp M."/>
            <person name="Sano R."/>
            <person name="Sawa S."/>
            <person name="Schmid M."/>
            <person name="Shirakawa M."/>
            <person name="Solano R."/>
            <person name="Spunde A."/>
            <person name="Suetsugu N."/>
            <person name="Sugano S."/>
            <person name="Sugiyama A."/>
            <person name="Sun R."/>
            <person name="Suzuki Y."/>
            <person name="Takenaka M."/>
            <person name="Takezawa D."/>
            <person name="Tomogane H."/>
            <person name="Tsuzuki M."/>
            <person name="Ueda T."/>
            <person name="Umeda M."/>
            <person name="Ward J."/>
            <person name="Watanabe Y."/>
            <person name="Yazaki K."/>
            <person name="Yokoyama R."/>
            <person name="Yoshitake Y."/>
            <person name="Yotsui I."/>
            <person name="Zachgo S."/>
            <person name="Schmutz J."/>
        </authorList>
    </citation>
    <scope>NUCLEOTIDE SEQUENCE [LARGE SCALE GENOMIC DNA]</scope>
    <source>
        <strain evidence="8">cv. B-3</strain>
    </source>
</reference>
<dbReference type="InterPro" id="IPR003689">
    <property type="entry name" value="ZIP"/>
</dbReference>
<keyword evidence="3 5" id="KW-1133">Transmembrane helix</keyword>
<dbReference type="PANTHER" id="PTHR11040">
    <property type="entry name" value="ZINC/IRON TRANSPORTER"/>
    <property type="match status" value="1"/>
</dbReference>
<dbReference type="GO" id="GO:0046873">
    <property type="term" value="F:metal ion transmembrane transporter activity"/>
    <property type="evidence" value="ECO:0007669"/>
    <property type="project" value="InterPro"/>
</dbReference>
<feature type="transmembrane region" description="Helical" evidence="5">
    <location>
        <begin position="179"/>
        <end position="201"/>
    </location>
</feature>
<evidence type="ECO:0000256" key="3">
    <source>
        <dbReference type="ARBA" id="ARBA00022989"/>
    </source>
</evidence>